<feature type="signal peptide" evidence="1">
    <location>
        <begin position="1"/>
        <end position="29"/>
    </location>
</feature>
<reference evidence="2 3" key="1">
    <citation type="submission" date="2020-04" db="EMBL/GenBank/DDBJ databases">
        <authorList>
            <person name="Hitch T.C.A."/>
            <person name="Wylensek D."/>
            <person name="Clavel T."/>
        </authorList>
    </citation>
    <scope>NUCLEOTIDE SEQUENCE [LARGE SCALE GENOMIC DNA]</scope>
    <source>
        <strain evidence="2 3">BSM-383-APC-22F</strain>
    </source>
</reference>
<evidence type="ECO:0000313" key="2">
    <source>
        <dbReference type="EMBL" id="NME45521.1"/>
    </source>
</evidence>
<accession>A0A7X9RKI1</accession>
<dbReference type="PROSITE" id="PS51257">
    <property type="entry name" value="PROKAR_LIPOPROTEIN"/>
    <property type="match status" value="1"/>
</dbReference>
<evidence type="ECO:0000256" key="1">
    <source>
        <dbReference type="SAM" id="SignalP"/>
    </source>
</evidence>
<dbReference type="Proteomes" id="UP000540014">
    <property type="component" value="Unassembled WGS sequence"/>
</dbReference>
<sequence length="232" mass="25522">MKKIYNYLFLIGLMCTALFLSGCGSSSNADSEYEGKYVSVSGEAMGITLTGDDISGFSLELKSGGKGTMTIYEDSESITWENDDKNLKITLSGTDIEGTIGEDTITFENMLDMGMDLTFAKEGTEAAKPENNLPEQDKNMIGVWQSTSVTDVLGDPIEGMSGDELKMEFAADHTVNITFKGEDLGSHKWSLLGDWGSLDDDLSISWDIYEDGIEVDYSTDQDYYIFYCTKQA</sequence>
<gene>
    <name evidence="2" type="ORF">HF861_11685</name>
</gene>
<proteinExistence type="predicted"/>
<comment type="caution">
    <text evidence="2">The sequence shown here is derived from an EMBL/GenBank/DDBJ whole genome shotgun (WGS) entry which is preliminary data.</text>
</comment>
<dbReference type="AlphaFoldDB" id="A0A7X9RKI1"/>
<organism evidence="2 3">
    <name type="scientific">Faecalicoccus pleomorphus</name>
    <dbReference type="NCBI Taxonomy" id="1323"/>
    <lineage>
        <taxon>Bacteria</taxon>
        <taxon>Bacillati</taxon>
        <taxon>Bacillota</taxon>
        <taxon>Erysipelotrichia</taxon>
        <taxon>Erysipelotrichales</taxon>
        <taxon>Erysipelotrichaceae</taxon>
        <taxon>Faecalicoccus</taxon>
    </lineage>
</organism>
<dbReference type="EMBL" id="JABAFR010000050">
    <property type="protein sequence ID" value="NME45521.1"/>
    <property type="molecule type" value="Genomic_DNA"/>
</dbReference>
<keyword evidence="1" id="KW-0732">Signal</keyword>
<dbReference type="RefSeq" id="WP_168966824.1">
    <property type="nucleotide sequence ID" value="NZ_JABAFR010000050.1"/>
</dbReference>
<feature type="chain" id="PRO_5030832839" description="Lipoprotein" evidence="1">
    <location>
        <begin position="30"/>
        <end position="232"/>
    </location>
</feature>
<evidence type="ECO:0008006" key="4">
    <source>
        <dbReference type="Google" id="ProtNLM"/>
    </source>
</evidence>
<protein>
    <recommendedName>
        <fullName evidence="4">Lipoprotein</fullName>
    </recommendedName>
</protein>
<evidence type="ECO:0000313" key="3">
    <source>
        <dbReference type="Proteomes" id="UP000540014"/>
    </source>
</evidence>
<name>A0A7X9RKI1_9FIRM</name>